<reference evidence="11 12" key="1">
    <citation type="journal article" date="2024" name="Ann. Entomol. Soc. Am.">
        <title>Genomic analyses of the southern and eastern yellowjacket wasps (Hymenoptera: Vespidae) reveal evolutionary signatures of social life.</title>
        <authorList>
            <person name="Catto M.A."/>
            <person name="Caine P.B."/>
            <person name="Orr S.E."/>
            <person name="Hunt B.G."/>
            <person name="Goodisman M.A.D."/>
        </authorList>
    </citation>
    <scope>NUCLEOTIDE SEQUENCE [LARGE SCALE GENOMIC DNA]</scope>
    <source>
        <strain evidence="11">233</strain>
        <tissue evidence="11">Head and thorax</tissue>
    </source>
</reference>
<sequence>MGVEDSGDERVAWIKADTKAILAIHEHVITNNARLSVTHNDQNTWTLNIRGARKEDGGVYMCQVNTNPMKSQSAFLEVVIPPDIISEETSNDLMVPEGGSAKLVCKARGYPKPDIVWKREDGSEIISRAGLSGGKTKTPTAEGELLVLSKVTRSEMGAYLCIASNGVPPSVSKRIMLHVHFHPMVQVPNQLVGAPTGTNVTLVCHVEASPKAINYWTRESGKGPLVIREMIISNSKYSMSETKTSAYSVHMKLVIMNLQKQDLGGYKCISKNSIGDAEGNIRLYDMELPKHTRKIGDRRGGEEDTNDSMNERDHNLNRVYQGSLREAGSTLDPSAVGGEDSASSTSSPTKRRGIILFWIFVHIATNRLFAV</sequence>
<evidence type="ECO:0000256" key="7">
    <source>
        <dbReference type="ARBA" id="ARBA00023180"/>
    </source>
</evidence>
<keyword evidence="3" id="KW-0732">Signal</keyword>
<name>A0ABD2C1B9_VESSQ</name>
<keyword evidence="4" id="KW-0677">Repeat</keyword>
<dbReference type="InterPro" id="IPR007110">
    <property type="entry name" value="Ig-like_dom"/>
</dbReference>
<dbReference type="Gene3D" id="2.60.40.10">
    <property type="entry name" value="Immunoglobulins"/>
    <property type="match status" value="3"/>
</dbReference>
<dbReference type="SMART" id="SM00409">
    <property type="entry name" value="IG"/>
    <property type="match status" value="3"/>
</dbReference>
<dbReference type="GO" id="GO:0005886">
    <property type="term" value="C:plasma membrane"/>
    <property type="evidence" value="ECO:0007669"/>
    <property type="project" value="UniProtKB-SubCell"/>
</dbReference>
<feature type="domain" description="Ig-like" evidence="10">
    <location>
        <begin position="82"/>
        <end position="172"/>
    </location>
</feature>
<keyword evidence="7" id="KW-0325">Glycoprotein</keyword>
<feature type="domain" description="Ig-like" evidence="10">
    <location>
        <begin position="1"/>
        <end position="77"/>
    </location>
</feature>
<comment type="caution">
    <text evidence="11">The sequence shown here is derived from an EMBL/GenBank/DDBJ whole genome shotgun (WGS) entry which is preliminary data.</text>
</comment>
<protein>
    <submittedName>
        <fullName evidence="11">Lachesin isoform X1</fullName>
    </submittedName>
</protein>
<feature type="compositionally biased region" description="Basic and acidic residues" evidence="9">
    <location>
        <begin position="292"/>
        <end position="302"/>
    </location>
</feature>
<feature type="region of interest" description="Disordered" evidence="9">
    <location>
        <begin position="292"/>
        <end position="314"/>
    </location>
</feature>
<evidence type="ECO:0000256" key="3">
    <source>
        <dbReference type="ARBA" id="ARBA00022729"/>
    </source>
</evidence>
<evidence type="ECO:0000313" key="12">
    <source>
        <dbReference type="Proteomes" id="UP001607302"/>
    </source>
</evidence>
<dbReference type="InterPro" id="IPR003599">
    <property type="entry name" value="Ig_sub"/>
</dbReference>
<keyword evidence="5" id="KW-0472">Membrane</keyword>
<dbReference type="AlphaFoldDB" id="A0ABD2C1B9"/>
<evidence type="ECO:0000256" key="8">
    <source>
        <dbReference type="ARBA" id="ARBA00023319"/>
    </source>
</evidence>
<comment type="subcellular location">
    <subcellularLocation>
        <location evidence="1">Cell membrane</location>
    </subcellularLocation>
</comment>
<keyword evidence="2" id="KW-1003">Cell membrane</keyword>
<dbReference type="FunFam" id="2.60.40.10:FF:000376">
    <property type="entry name" value="CLUMA_CG000981, isoform A"/>
    <property type="match status" value="1"/>
</dbReference>
<gene>
    <name evidence="11" type="ORF">V1478_001397</name>
</gene>
<dbReference type="Pfam" id="PF13927">
    <property type="entry name" value="Ig_3"/>
    <property type="match status" value="2"/>
</dbReference>
<dbReference type="PANTHER" id="PTHR12231">
    <property type="entry name" value="CTX-RELATED TYPE I TRANSMEMBRANE PROTEIN"/>
    <property type="match status" value="1"/>
</dbReference>
<evidence type="ECO:0000259" key="10">
    <source>
        <dbReference type="PROSITE" id="PS50835"/>
    </source>
</evidence>
<dbReference type="InterPro" id="IPR051170">
    <property type="entry name" value="Neural/epithelial_adhesion"/>
</dbReference>
<evidence type="ECO:0000256" key="6">
    <source>
        <dbReference type="ARBA" id="ARBA00023157"/>
    </source>
</evidence>
<keyword evidence="12" id="KW-1185">Reference proteome</keyword>
<dbReference type="Pfam" id="PF00047">
    <property type="entry name" value="ig"/>
    <property type="match status" value="1"/>
</dbReference>
<dbReference type="InterPro" id="IPR036179">
    <property type="entry name" value="Ig-like_dom_sf"/>
</dbReference>
<keyword evidence="6" id="KW-1015">Disulfide bond</keyword>
<evidence type="ECO:0000256" key="4">
    <source>
        <dbReference type="ARBA" id="ARBA00022737"/>
    </source>
</evidence>
<evidence type="ECO:0000256" key="1">
    <source>
        <dbReference type="ARBA" id="ARBA00004236"/>
    </source>
</evidence>
<keyword evidence="8" id="KW-0393">Immunoglobulin domain</keyword>
<evidence type="ECO:0000256" key="9">
    <source>
        <dbReference type="SAM" id="MobiDB-lite"/>
    </source>
</evidence>
<dbReference type="EMBL" id="JAUDFV010000025">
    <property type="protein sequence ID" value="KAL2738831.1"/>
    <property type="molecule type" value="Genomic_DNA"/>
</dbReference>
<proteinExistence type="predicted"/>
<evidence type="ECO:0000313" key="11">
    <source>
        <dbReference type="EMBL" id="KAL2738831.1"/>
    </source>
</evidence>
<dbReference type="SMART" id="SM00408">
    <property type="entry name" value="IGc2"/>
    <property type="match status" value="2"/>
</dbReference>
<evidence type="ECO:0000256" key="2">
    <source>
        <dbReference type="ARBA" id="ARBA00022475"/>
    </source>
</evidence>
<organism evidence="11 12">
    <name type="scientific">Vespula squamosa</name>
    <name type="common">Southern yellow jacket</name>
    <name type="synonym">Wasp</name>
    <dbReference type="NCBI Taxonomy" id="30214"/>
    <lineage>
        <taxon>Eukaryota</taxon>
        <taxon>Metazoa</taxon>
        <taxon>Ecdysozoa</taxon>
        <taxon>Arthropoda</taxon>
        <taxon>Hexapoda</taxon>
        <taxon>Insecta</taxon>
        <taxon>Pterygota</taxon>
        <taxon>Neoptera</taxon>
        <taxon>Endopterygota</taxon>
        <taxon>Hymenoptera</taxon>
        <taxon>Apocrita</taxon>
        <taxon>Aculeata</taxon>
        <taxon>Vespoidea</taxon>
        <taxon>Vespidae</taxon>
        <taxon>Vespinae</taxon>
        <taxon>Vespula</taxon>
    </lineage>
</organism>
<dbReference type="SUPFAM" id="SSF48726">
    <property type="entry name" value="Immunoglobulin"/>
    <property type="match status" value="3"/>
</dbReference>
<dbReference type="InterPro" id="IPR013783">
    <property type="entry name" value="Ig-like_fold"/>
</dbReference>
<dbReference type="PROSITE" id="PS50835">
    <property type="entry name" value="IG_LIKE"/>
    <property type="match status" value="3"/>
</dbReference>
<dbReference type="PANTHER" id="PTHR12231:SF87">
    <property type="entry name" value="DPR-INTERACTING PROTEIN BETA, ISOFORM C"/>
    <property type="match status" value="1"/>
</dbReference>
<dbReference type="InterPro" id="IPR003598">
    <property type="entry name" value="Ig_sub2"/>
</dbReference>
<accession>A0ABD2C1B9</accession>
<evidence type="ECO:0000256" key="5">
    <source>
        <dbReference type="ARBA" id="ARBA00023136"/>
    </source>
</evidence>
<dbReference type="Proteomes" id="UP001607302">
    <property type="component" value="Unassembled WGS sequence"/>
</dbReference>
<dbReference type="FunFam" id="2.60.40.10:FF:000328">
    <property type="entry name" value="CLUMA_CG000981, isoform A"/>
    <property type="match status" value="1"/>
</dbReference>
<feature type="domain" description="Ig-like" evidence="10">
    <location>
        <begin position="183"/>
        <end position="284"/>
    </location>
</feature>
<dbReference type="InterPro" id="IPR013151">
    <property type="entry name" value="Immunoglobulin_dom"/>
</dbReference>